<dbReference type="Gene3D" id="3.40.50.720">
    <property type="entry name" value="NAD(P)-binding Rossmann-like Domain"/>
    <property type="match status" value="1"/>
</dbReference>
<feature type="domain" description="Gfo/Idh/MocA-like oxidoreductase N-terminal" evidence="1">
    <location>
        <begin position="50"/>
        <end position="124"/>
    </location>
</feature>
<dbReference type="RefSeq" id="WP_163979537.1">
    <property type="nucleotide sequence ID" value="NZ_JABFOR010000020.1"/>
</dbReference>
<accession>A0AAP7A054</accession>
<organism evidence="2 3">
    <name type="scientific">Paenibacillus alvei</name>
    <name type="common">Bacillus alvei</name>
    <dbReference type="NCBI Taxonomy" id="44250"/>
    <lineage>
        <taxon>Bacteria</taxon>
        <taxon>Bacillati</taxon>
        <taxon>Bacillota</taxon>
        <taxon>Bacilli</taxon>
        <taxon>Bacillales</taxon>
        <taxon>Paenibacillaceae</taxon>
        <taxon>Paenibacillus</taxon>
    </lineage>
</organism>
<sequence length="284" mass="31354">MKKIGFIDFYLDEWHANNYPAWIHNASGGSMEVAYAYGVKDSEHGLSNSAWADKHGVQLLDSIEEVVEKSDCLIVLSPDNPEQHEALAQLPLASGKPTYIDKTFAPDQAAAQRLFERAAQHGTPLYSSSALRYATEYADAEREGIEVISSLGPGAFENYSIHQIEPIVSLMGADAKRVMSIGTETAPALLIEFGDGRQATIRHLGDECPFTLAVKYRSGSCRILKPESDFFQLFMRDLVAFFESGHATVSSEHTIAIISIIENGMKAMQRPYEWIELPCAAVHL</sequence>
<dbReference type="InterPro" id="IPR000683">
    <property type="entry name" value="Gfo/Idh/MocA-like_OxRdtase_N"/>
</dbReference>
<dbReference type="Pfam" id="PF01408">
    <property type="entry name" value="GFO_IDH_MocA"/>
    <property type="match status" value="1"/>
</dbReference>
<dbReference type="AlphaFoldDB" id="A0AAP7A054"/>
<dbReference type="Proteomes" id="UP000552038">
    <property type="component" value="Unassembled WGS sequence"/>
</dbReference>
<proteinExistence type="predicted"/>
<reference evidence="2 3" key="1">
    <citation type="submission" date="2020-05" db="EMBL/GenBank/DDBJ databases">
        <title>Whole genome sequencing and identification of novel metabolites from Paenibacillus alvei strain JR949.</title>
        <authorList>
            <person name="Rajendhran J."/>
            <person name="Sree Pranav P."/>
            <person name="Mahalakshmi B."/>
            <person name="Karthikeyan R."/>
        </authorList>
    </citation>
    <scope>NUCLEOTIDE SEQUENCE [LARGE SCALE GENOMIC DNA]</scope>
    <source>
        <strain evidence="2 3">JR949</strain>
    </source>
</reference>
<dbReference type="InterPro" id="IPR036291">
    <property type="entry name" value="NAD(P)-bd_dom_sf"/>
</dbReference>
<comment type="caution">
    <text evidence="2">The sequence shown here is derived from an EMBL/GenBank/DDBJ whole genome shotgun (WGS) entry which is preliminary data.</text>
</comment>
<protein>
    <recommendedName>
        <fullName evidence="1">Gfo/Idh/MocA-like oxidoreductase N-terminal domain-containing protein</fullName>
    </recommendedName>
</protein>
<name>A0AAP7A054_PAEAL</name>
<gene>
    <name evidence="2" type="ORF">HMI46_15830</name>
</gene>
<dbReference type="EMBL" id="JABFOR010000020">
    <property type="protein sequence ID" value="NOJ72020.1"/>
    <property type="molecule type" value="Genomic_DNA"/>
</dbReference>
<evidence type="ECO:0000259" key="1">
    <source>
        <dbReference type="Pfam" id="PF01408"/>
    </source>
</evidence>
<evidence type="ECO:0000313" key="3">
    <source>
        <dbReference type="Proteomes" id="UP000552038"/>
    </source>
</evidence>
<dbReference type="SUPFAM" id="SSF51735">
    <property type="entry name" value="NAD(P)-binding Rossmann-fold domains"/>
    <property type="match status" value="1"/>
</dbReference>
<dbReference type="GO" id="GO:0000166">
    <property type="term" value="F:nucleotide binding"/>
    <property type="evidence" value="ECO:0007669"/>
    <property type="project" value="InterPro"/>
</dbReference>
<evidence type="ECO:0000313" key="2">
    <source>
        <dbReference type="EMBL" id="NOJ72020.1"/>
    </source>
</evidence>